<keyword evidence="2" id="KW-0378">Hydrolase</keyword>
<dbReference type="InterPro" id="IPR036852">
    <property type="entry name" value="Peptidase_S8/S53_dom_sf"/>
</dbReference>
<sequence>MEDYLKAPSIRRLLLAGVSSLALAASGALAVPTVSSAAAYPVVHPTLADYAQVSAGTTPPTQAQCASAGRRCFSPQAVRAAYNLGPLYTDGFDGRGQTIAVFDSYGSDTMAHDLHVFDQAFGVTAMCGEEGVTCQPGMPTFSTLHVQGSPGTTAPPSTSQGTGQEDKSAWALEVALDVETAHAMAPGANILLVSTPTAETLGVQGFPALMDAEQYVVDHHLANVISQSFASAEGAFASAQSIEPLRHAFKSAALNGVTVLGSSGDNGTAGSTKTPVKSGGTTLPYPSVEWPASDPLVTGVGGTYLCTDPNATAGRVADSTDNPSKCQANPGAAEVGWTFAGGGFSRVFDKPGYQSALPAGSTPIGAKRGVPDVALQAAPGTGALVYVSLPPDGNSGLNCGATPCSTGWYDIGGTSLSCPEWAGLVSIADQINGGGLGPINPALYKLGADPATYAADFNDVTIGNNTADPTVPGYSATTGWDPITGLGTPNAAKLLPDLVSAARTS</sequence>
<dbReference type="EMBL" id="CP163445">
    <property type="protein sequence ID" value="XDQ77372.1"/>
    <property type="molecule type" value="Genomic_DNA"/>
</dbReference>
<keyword evidence="5" id="KW-0732">Signal</keyword>
<dbReference type="PANTHER" id="PTHR14218">
    <property type="entry name" value="PROTEASE S8 TRIPEPTIDYL PEPTIDASE I CLN2"/>
    <property type="match status" value="1"/>
</dbReference>
<evidence type="ECO:0000256" key="4">
    <source>
        <dbReference type="SAM" id="MobiDB-lite"/>
    </source>
</evidence>
<evidence type="ECO:0000256" key="5">
    <source>
        <dbReference type="SAM" id="SignalP"/>
    </source>
</evidence>
<dbReference type="InterPro" id="IPR023828">
    <property type="entry name" value="Peptidase_S8_Ser-AS"/>
</dbReference>
<feature type="signal peptide" evidence="5">
    <location>
        <begin position="1"/>
        <end position="30"/>
    </location>
</feature>
<accession>A0AB39TBE8</accession>
<feature type="chain" id="PRO_5044312371" description="Peptidase S53 domain-containing protein" evidence="5">
    <location>
        <begin position="31"/>
        <end position="505"/>
    </location>
</feature>
<evidence type="ECO:0000256" key="3">
    <source>
        <dbReference type="ARBA" id="ARBA00022825"/>
    </source>
</evidence>
<dbReference type="PROSITE" id="PS00138">
    <property type="entry name" value="SUBTILASE_SER"/>
    <property type="match status" value="1"/>
</dbReference>
<dbReference type="PANTHER" id="PTHR14218:SF15">
    <property type="entry name" value="TRIPEPTIDYL-PEPTIDASE 1"/>
    <property type="match status" value="1"/>
</dbReference>
<gene>
    <name evidence="7" type="ORF">AB2U05_02170</name>
</gene>
<dbReference type="PROSITE" id="PS51695">
    <property type="entry name" value="SEDOLISIN"/>
    <property type="match status" value="1"/>
</dbReference>
<dbReference type="GO" id="GO:0006508">
    <property type="term" value="P:proteolysis"/>
    <property type="evidence" value="ECO:0007669"/>
    <property type="project" value="UniProtKB-KW"/>
</dbReference>
<dbReference type="InterPro" id="IPR030400">
    <property type="entry name" value="Sedolisin_dom"/>
</dbReference>
<dbReference type="AlphaFoldDB" id="A0AB39TBE8"/>
<protein>
    <recommendedName>
        <fullName evidence="6">Peptidase S53 domain-containing protein</fullName>
    </recommendedName>
</protein>
<evidence type="ECO:0000313" key="7">
    <source>
        <dbReference type="EMBL" id="XDQ77372.1"/>
    </source>
</evidence>
<dbReference type="Gene3D" id="3.40.50.200">
    <property type="entry name" value="Peptidase S8/S53 domain"/>
    <property type="match status" value="1"/>
</dbReference>
<dbReference type="GO" id="GO:0008240">
    <property type="term" value="F:tripeptidyl-peptidase activity"/>
    <property type="evidence" value="ECO:0007669"/>
    <property type="project" value="TreeGrafter"/>
</dbReference>
<evidence type="ECO:0000256" key="2">
    <source>
        <dbReference type="ARBA" id="ARBA00022801"/>
    </source>
</evidence>
<dbReference type="InterPro" id="IPR050819">
    <property type="entry name" value="Tripeptidyl-peptidase_I"/>
</dbReference>
<feature type="domain" description="Peptidase S53" evidence="6">
    <location>
        <begin position="72"/>
        <end position="501"/>
    </location>
</feature>
<dbReference type="CDD" id="cd04056">
    <property type="entry name" value="Peptidases_S53"/>
    <property type="match status" value="1"/>
</dbReference>
<dbReference type="SUPFAM" id="SSF52743">
    <property type="entry name" value="Subtilisin-like"/>
    <property type="match status" value="1"/>
</dbReference>
<keyword evidence="1" id="KW-0645">Protease</keyword>
<proteinExistence type="predicted"/>
<evidence type="ECO:0000256" key="1">
    <source>
        <dbReference type="ARBA" id="ARBA00022670"/>
    </source>
</evidence>
<dbReference type="RefSeq" id="WP_369182241.1">
    <property type="nucleotide sequence ID" value="NZ_CP163445.1"/>
</dbReference>
<keyword evidence="3" id="KW-0720">Serine protease</keyword>
<reference evidence="7" key="1">
    <citation type="submission" date="2024-07" db="EMBL/GenBank/DDBJ databases">
        <authorList>
            <person name="Yu S.T."/>
        </authorList>
    </citation>
    <scope>NUCLEOTIDE SEQUENCE</scope>
    <source>
        <strain evidence="7">Y1</strain>
    </source>
</reference>
<name>A0AB39TBE8_9ACTN</name>
<organism evidence="7">
    <name type="scientific">Streptomyces sp. Y1</name>
    <dbReference type="NCBI Taxonomy" id="3238634"/>
    <lineage>
        <taxon>Bacteria</taxon>
        <taxon>Bacillati</taxon>
        <taxon>Actinomycetota</taxon>
        <taxon>Actinomycetes</taxon>
        <taxon>Kitasatosporales</taxon>
        <taxon>Streptomycetaceae</taxon>
        <taxon>Streptomyces</taxon>
    </lineage>
</organism>
<feature type="compositionally biased region" description="Polar residues" evidence="4">
    <location>
        <begin position="145"/>
        <end position="163"/>
    </location>
</feature>
<feature type="region of interest" description="Disordered" evidence="4">
    <location>
        <begin position="145"/>
        <end position="166"/>
    </location>
</feature>
<dbReference type="GO" id="GO:0004252">
    <property type="term" value="F:serine-type endopeptidase activity"/>
    <property type="evidence" value="ECO:0007669"/>
    <property type="project" value="InterPro"/>
</dbReference>
<evidence type="ECO:0000259" key="6">
    <source>
        <dbReference type="PROSITE" id="PS51695"/>
    </source>
</evidence>